<protein>
    <submittedName>
        <fullName evidence="3">ACT domain-containing protein</fullName>
    </submittedName>
</protein>
<dbReference type="InterPro" id="IPR045865">
    <property type="entry name" value="ACT-like_dom_sf"/>
</dbReference>
<feature type="domain" description="A9CJY8-like N-terminal" evidence="2">
    <location>
        <begin position="14"/>
        <end position="56"/>
    </location>
</feature>
<sequence length="130" mass="13586">MSLPALSLVLLPQEHAILRLPPEADFPDWTGREGCVSVTRAPDELSVVCPAAAVPEGIEGSFGWRAFRVDTLAGLDEPGVVLAAVKPLSEAGLGVFVLSTFLRDYLLVNGAQLGRAEALLVAAGHRVTAG</sequence>
<dbReference type="Gene3D" id="3.30.2130.10">
    <property type="entry name" value="VC0802-like"/>
    <property type="match status" value="1"/>
</dbReference>
<dbReference type="InterPro" id="IPR027795">
    <property type="entry name" value="CASTOR_ACT_dom"/>
</dbReference>
<dbReference type="RefSeq" id="WP_353473708.1">
    <property type="nucleotide sequence ID" value="NZ_CP123384.1"/>
</dbReference>
<name>A0AAU8AJT8_9RHOB</name>
<gene>
    <name evidence="3" type="ORF">PVT71_06595</name>
</gene>
<feature type="domain" description="CASTOR ACT" evidence="1">
    <location>
        <begin position="63"/>
        <end position="120"/>
    </location>
</feature>
<dbReference type="Pfam" id="PF21631">
    <property type="entry name" value="A9CJY8-like_N"/>
    <property type="match status" value="1"/>
</dbReference>
<dbReference type="EMBL" id="CP123384">
    <property type="protein sequence ID" value="XCC94878.1"/>
    <property type="molecule type" value="Genomic_DNA"/>
</dbReference>
<dbReference type="AlphaFoldDB" id="A0AAU8AJT8"/>
<dbReference type="InterPro" id="IPR049447">
    <property type="entry name" value="A9CJY8-like_N"/>
</dbReference>
<reference evidence="3" key="1">
    <citation type="submission" date="2023-02" db="EMBL/GenBank/DDBJ databases">
        <title>Description and genomic characterization of Salipiger bruguierae sp. nov., isolated from the sediment of mangrove plant Bruguiera sexangula.</title>
        <authorList>
            <person name="Long M."/>
        </authorList>
    </citation>
    <scope>NUCLEOTIDE SEQUENCE</scope>
    <source>
        <strain evidence="3">H15</strain>
    </source>
</reference>
<organism evidence="3">
    <name type="scientific">Alloyangia sp. H15</name>
    <dbReference type="NCBI Taxonomy" id="3029062"/>
    <lineage>
        <taxon>Bacteria</taxon>
        <taxon>Pseudomonadati</taxon>
        <taxon>Pseudomonadota</taxon>
        <taxon>Alphaproteobacteria</taxon>
        <taxon>Rhodobacterales</taxon>
        <taxon>Roseobacteraceae</taxon>
        <taxon>Alloyangia</taxon>
    </lineage>
</organism>
<evidence type="ECO:0000259" key="1">
    <source>
        <dbReference type="Pfam" id="PF13840"/>
    </source>
</evidence>
<accession>A0AAU8AJT8</accession>
<evidence type="ECO:0000259" key="2">
    <source>
        <dbReference type="Pfam" id="PF21631"/>
    </source>
</evidence>
<dbReference type="SUPFAM" id="SSF55021">
    <property type="entry name" value="ACT-like"/>
    <property type="match status" value="2"/>
</dbReference>
<proteinExistence type="predicted"/>
<dbReference type="Pfam" id="PF13840">
    <property type="entry name" value="ACT_7"/>
    <property type="match status" value="1"/>
</dbReference>
<evidence type="ECO:0000313" key="3">
    <source>
        <dbReference type="EMBL" id="XCC94878.1"/>
    </source>
</evidence>